<protein>
    <recommendedName>
        <fullName evidence="5">MARVEL domain-containing protein</fullName>
    </recommendedName>
</protein>
<evidence type="ECO:0000256" key="1">
    <source>
        <dbReference type="SAM" id="MobiDB-lite"/>
    </source>
</evidence>
<organism evidence="3 4">
    <name type="scientific">Coleophoma cylindrospora</name>
    <dbReference type="NCBI Taxonomy" id="1849047"/>
    <lineage>
        <taxon>Eukaryota</taxon>
        <taxon>Fungi</taxon>
        <taxon>Dikarya</taxon>
        <taxon>Ascomycota</taxon>
        <taxon>Pezizomycotina</taxon>
        <taxon>Leotiomycetes</taxon>
        <taxon>Helotiales</taxon>
        <taxon>Dermateaceae</taxon>
        <taxon>Coleophoma</taxon>
    </lineage>
</organism>
<evidence type="ECO:0000313" key="4">
    <source>
        <dbReference type="Proteomes" id="UP000256645"/>
    </source>
</evidence>
<feature type="transmembrane region" description="Helical" evidence="2">
    <location>
        <begin position="106"/>
        <end position="124"/>
    </location>
</feature>
<feature type="transmembrane region" description="Helical" evidence="2">
    <location>
        <begin position="79"/>
        <end position="99"/>
    </location>
</feature>
<feature type="region of interest" description="Disordered" evidence="1">
    <location>
        <begin position="1"/>
        <end position="31"/>
    </location>
</feature>
<keyword evidence="2" id="KW-1133">Transmembrane helix</keyword>
<evidence type="ECO:0008006" key="5">
    <source>
        <dbReference type="Google" id="ProtNLM"/>
    </source>
</evidence>
<keyword evidence="4" id="KW-1185">Reference proteome</keyword>
<evidence type="ECO:0000313" key="3">
    <source>
        <dbReference type="EMBL" id="RDW79393.1"/>
    </source>
</evidence>
<sequence length="255" mass="28300">MAYDSENTPFLAETDHGDDYEDGETYSSKSTPANTHFKRPLRIVKSVVTLLSLLTTVLVVVCFIFVQNGPFEYIWSTKAHLLSLGIVLFVNFLLSLPAVVLQLPILINLAIEIAMSIVTMVYAGRLFGNGWPDSSFCRRWNRDEARWTPLPDTPECVESRDVIRIMVGVAGGVSIIMGLMILAMLLLRLVALARTKFWEGKNFGAFHGPWISPGTYTVQFTMSIVKKDPNGENIGVKGKVADRQSEGQASQLIET</sequence>
<evidence type="ECO:0000256" key="2">
    <source>
        <dbReference type="SAM" id="Phobius"/>
    </source>
</evidence>
<comment type="caution">
    <text evidence="3">The sequence shown here is derived from an EMBL/GenBank/DDBJ whole genome shotgun (WGS) entry which is preliminary data.</text>
</comment>
<dbReference type="OrthoDB" id="3538077at2759"/>
<dbReference type="AlphaFoldDB" id="A0A3D8RZB8"/>
<feature type="transmembrane region" description="Helical" evidence="2">
    <location>
        <begin position="162"/>
        <end position="187"/>
    </location>
</feature>
<accession>A0A3D8RZB8</accession>
<dbReference type="Proteomes" id="UP000256645">
    <property type="component" value="Unassembled WGS sequence"/>
</dbReference>
<gene>
    <name evidence="3" type="ORF">BP6252_04031</name>
</gene>
<reference evidence="3 4" key="1">
    <citation type="journal article" date="2018" name="IMA Fungus">
        <title>IMA Genome-F 9: Draft genome sequence of Annulohypoxylon stygium, Aspergillus mulundensis, Berkeleyomyces basicola (syn. Thielaviopsis basicola), Ceratocystis smalleyi, two Cercospora beticola strains, Coleophoma cylindrospora, Fusarium fracticaudum, Phialophora cf. hyalina, and Morchella septimelata.</title>
        <authorList>
            <person name="Wingfield B.D."/>
            <person name="Bills G.F."/>
            <person name="Dong Y."/>
            <person name="Huang W."/>
            <person name="Nel W.J."/>
            <person name="Swalarsk-Parry B.S."/>
            <person name="Vaghefi N."/>
            <person name="Wilken P.M."/>
            <person name="An Z."/>
            <person name="de Beer Z.W."/>
            <person name="De Vos L."/>
            <person name="Chen L."/>
            <person name="Duong T.A."/>
            <person name="Gao Y."/>
            <person name="Hammerbacher A."/>
            <person name="Kikkert J.R."/>
            <person name="Li Y."/>
            <person name="Li H."/>
            <person name="Li K."/>
            <person name="Li Q."/>
            <person name="Liu X."/>
            <person name="Ma X."/>
            <person name="Naidoo K."/>
            <person name="Pethybridge S.J."/>
            <person name="Sun J."/>
            <person name="Steenkamp E.T."/>
            <person name="van der Nest M.A."/>
            <person name="van Wyk S."/>
            <person name="Wingfield M.J."/>
            <person name="Xiong C."/>
            <person name="Yue Q."/>
            <person name="Zhang X."/>
        </authorList>
    </citation>
    <scope>NUCLEOTIDE SEQUENCE [LARGE SCALE GENOMIC DNA]</scope>
    <source>
        <strain evidence="3 4">BP6252</strain>
    </source>
</reference>
<keyword evidence="2" id="KW-0472">Membrane</keyword>
<keyword evidence="2" id="KW-0812">Transmembrane</keyword>
<feature type="transmembrane region" description="Helical" evidence="2">
    <location>
        <begin position="47"/>
        <end position="67"/>
    </location>
</feature>
<dbReference type="EMBL" id="PDLM01000004">
    <property type="protein sequence ID" value="RDW79393.1"/>
    <property type="molecule type" value="Genomic_DNA"/>
</dbReference>
<name>A0A3D8RZB8_9HELO</name>
<proteinExistence type="predicted"/>